<evidence type="ECO:0000259" key="2">
    <source>
        <dbReference type="SMART" id="SM00460"/>
    </source>
</evidence>
<dbReference type="Pfam" id="PF01841">
    <property type="entry name" value="Transglut_core"/>
    <property type="match status" value="1"/>
</dbReference>
<feature type="domain" description="Transglutaminase-like" evidence="2">
    <location>
        <begin position="369"/>
        <end position="435"/>
    </location>
</feature>
<gene>
    <name evidence="3" type="ORF">ACFO6Q_09705</name>
</gene>
<dbReference type="InterPro" id="IPR002931">
    <property type="entry name" value="Transglutaminase-like"/>
</dbReference>
<proteinExistence type="predicted"/>
<evidence type="ECO:0000313" key="4">
    <source>
        <dbReference type="Proteomes" id="UP001595886"/>
    </source>
</evidence>
<feature type="signal peptide" evidence="1">
    <location>
        <begin position="1"/>
        <end position="18"/>
    </location>
</feature>
<dbReference type="Gene3D" id="3.10.620.30">
    <property type="match status" value="1"/>
</dbReference>
<comment type="caution">
    <text evidence="3">The sequence shown here is derived from an EMBL/GenBank/DDBJ whole genome shotgun (WGS) entry which is preliminary data.</text>
</comment>
<dbReference type="SMART" id="SM00460">
    <property type="entry name" value="TGc"/>
    <property type="match status" value="1"/>
</dbReference>
<dbReference type="RefSeq" id="WP_380020464.1">
    <property type="nucleotide sequence ID" value="NZ_JBHSHD010000007.1"/>
</dbReference>
<dbReference type="PANTHER" id="PTHR33490:SF3">
    <property type="entry name" value="CONSERVED INTEGRAL MEMBRANE PROTEIN"/>
    <property type="match status" value="1"/>
</dbReference>
<sequence length="475" mass="51127">MRRLLLAVLLASPLLAGAAPPAHQWFTVLLDGRKIGTFESKREAHGNQVVTMQRLDLVLDRAGTQVTLGSAETSTETRDGKPLSFRSVSQLSGSQTVVEGTLRGGTLHLVTRNGGQAQKRSLPWPKGALLPEGVRLAGVRAGLAAGTQYKALAFQPSSLDTAELTSIVGAREDVDLPGGRRALNPVEQTLAFPGTPMKSRAWVDADQTVYKLAMPVMGVELVLLACDRACATAPNQGSDVFERTLVTSPRALASTELAGTMRYTLASRDTGKPLALPDTDEQHVERRGDEFLVTVRREAEARGESAPDKDDYLPNDWLQSKSPELVKLARHAAGANRDPLAQMQRVETFVRGFIRNKSLGVGYASALEVVRKPEGDCTEHAVLVAALGRALGIATRVVDGLAYAPGFAGKEQVFVPHAWAQAWIDGRWRSFDAALSGFDAGHIALSVGDGDPWRFYAGLDMLGRIELRRAEAVTP</sequence>
<feature type="chain" id="PRO_5046045770" evidence="1">
    <location>
        <begin position="19"/>
        <end position="475"/>
    </location>
</feature>
<organism evidence="3 4">
    <name type="scientific">Dokdonella ginsengisoli</name>
    <dbReference type="NCBI Taxonomy" id="363846"/>
    <lineage>
        <taxon>Bacteria</taxon>
        <taxon>Pseudomonadati</taxon>
        <taxon>Pseudomonadota</taxon>
        <taxon>Gammaproteobacteria</taxon>
        <taxon>Lysobacterales</taxon>
        <taxon>Rhodanobacteraceae</taxon>
        <taxon>Dokdonella</taxon>
    </lineage>
</organism>
<dbReference type="Proteomes" id="UP001595886">
    <property type="component" value="Unassembled WGS sequence"/>
</dbReference>
<evidence type="ECO:0000313" key="3">
    <source>
        <dbReference type="EMBL" id="MFC4820600.1"/>
    </source>
</evidence>
<dbReference type="InterPro" id="IPR038765">
    <property type="entry name" value="Papain-like_cys_pep_sf"/>
</dbReference>
<keyword evidence="1" id="KW-0732">Signal</keyword>
<dbReference type="SUPFAM" id="SSF54001">
    <property type="entry name" value="Cysteine proteinases"/>
    <property type="match status" value="1"/>
</dbReference>
<dbReference type="EMBL" id="JBHSHD010000007">
    <property type="protein sequence ID" value="MFC4820600.1"/>
    <property type="molecule type" value="Genomic_DNA"/>
</dbReference>
<name>A0ABV9QTC2_9GAMM</name>
<protein>
    <submittedName>
        <fullName evidence="3">Transglutaminase family protein</fullName>
    </submittedName>
</protein>
<evidence type="ECO:0000256" key="1">
    <source>
        <dbReference type="SAM" id="SignalP"/>
    </source>
</evidence>
<reference evidence="4" key="1">
    <citation type="journal article" date="2019" name="Int. J. Syst. Evol. Microbiol.">
        <title>The Global Catalogue of Microorganisms (GCM) 10K type strain sequencing project: providing services to taxonomists for standard genome sequencing and annotation.</title>
        <authorList>
            <consortium name="The Broad Institute Genomics Platform"/>
            <consortium name="The Broad Institute Genome Sequencing Center for Infectious Disease"/>
            <person name="Wu L."/>
            <person name="Ma J."/>
        </authorList>
    </citation>
    <scope>NUCLEOTIDE SEQUENCE [LARGE SCALE GENOMIC DNA]</scope>
    <source>
        <strain evidence="4">CCUG 30340</strain>
    </source>
</reference>
<dbReference type="PANTHER" id="PTHR33490">
    <property type="entry name" value="BLR5614 PROTEIN-RELATED"/>
    <property type="match status" value="1"/>
</dbReference>
<accession>A0ABV9QTC2</accession>
<keyword evidence="4" id="KW-1185">Reference proteome</keyword>